<evidence type="ECO:0000313" key="2">
    <source>
        <dbReference type="Proteomes" id="UP001206483"/>
    </source>
</evidence>
<dbReference type="Gene3D" id="3.30.530.20">
    <property type="match status" value="1"/>
</dbReference>
<dbReference type="EMBL" id="JAMZDX010000003">
    <property type="protein sequence ID" value="MCP2310049.1"/>
    <property type="molecule type" value="Genomic_DNA"/>
</dbReference>
<gene>
    <name evidence="1" type="ORF">FHR36_003182</name>
</gene>
<dbReference type="InterPro" id="IPR023393">
    <property type="entry name" value="START-like_dom_sf"/>
</dbReference>
<organism evidence="1 2">
    <name type="scientific">Kitasatospora paracochleata</name>
    <dbReference type="NCBI Taxonomy" id="58354"/>
    <lineage>
        <taxon>Bacteria</taxon>
        <taxon>Bacillati</taxon>
        <taxon>Actinomycetota</taxon>
        <taxon>Actinomycetes</taxon>
        <taxon>Kitasatosporales</taxon>
        <taxon>Streptomycetaceae</taxon>
        <taxon>Kitasatospora</taxon>
    </lineage>
</organism>
<dbReference type="Pfam" id="PF10604">
    <property type="entry name" value="Polyketide_cyc2"/>
    <property type="match status" value="1"/>
</dbReference>
<dbReference type="RefSeq" id="WP_253797874.1">
    <property type="nucleotide sequence ID" value="NZ_BAAAUB010000110.1"/>
</dbReference>
<name>A0ABT1IYM6_9ACTN</name>
<accession>A0ABT1IYM6</accession>
<reference evidence="1 2" key="1">
    <citation type="submission" date="2022-06" db="EMBL/GenBank/DDBJ databases">
        <title>Sequencing the genomes of 1000 actinobacteria strains.</title>
        <authorList>
            <person name="Klenk H.-P."/>
        </authorList>
    </citation>
    <scope>NUCLEOTIDE SEQUENCE [LARGE SCALE GENOMIC DNA]</scope>
    <source>
        <strain evidence="1 2">DSM 41656</strain>
    </source>
</reference>
<dbReference type="InterPro" id="IPR019587">
    <property type="entry name" value="Polyketide_cyclase/dehydratase"/>
</dbReference>
<comment type="caution">
    <text evidence="1">The sequence shown here is derived from an EMBL/GenBank/DDBJ whole genome shotgun (WGS) entry which is preliminary data.</text>
</comment>
<protein>
    <recommendedName>
        <fullName evidence="3">Polyketide cyclase/dehydrase/lipid transport protein</fullName>
    </recommendedName>
</protein>
<evidence type="ECO:0000313" key="1">
    <source>
        <dbReference type="EMBL" id="MCP2310049.1"/>
    </source>
</evidence>
<dbReference type="Proteomes" id="UP001206483">
    <property type="component" value="Unassembled WGS sequence"/>
</dbReference>
<keyword evidence="2" id="KW-1185">Reference proteome</keyword>
<dbReference type="SUPFAM" id="SSF55961">
    <property type="entry name" value="Bet v1-like"/>
    <property type="match status" value="1"/>
</dbReference>
<sequence length="152" mass="16874">MWEHEYMSETALASEAIWTVLRDLDNWARWDTSMEVVELLGAFEVGSKVSMTPIGQEPIVSEITGIRENEYYADRTEFGGVVLDFSHTLERLADGGTRVVHRLEITGPEADTLGAELGPAITEDFPEAMAALLRRLPACEPGPVNDRGPRTR</sequence>
<proteinExistence type="predicted"/>
<evidence type="ECO:0008006" key="3">
    <source>
        <dbReference type="Google" id="ProtNLM"/>
    </source>
</evidence>